<reference evidence="1" key="1">
    <citation type="submission" date="2020-04" db="EMBL/GenBank/DDBJ databases">
        <authorList>
            <person name="Chiriac C."/>
            <person name="Salcher M."/>
            <person name="Ghai R."/>
            <person name="Kavagutti S V."/>
        </authorList>
    </citation>
    <scope>NUCLEOTIDE SEQUENCE</scope>
</reference>
<protein>
    <submittedName>
        <fullName evidence="1">Uncharacterized protein</fullName>
    </submittedName>
</protein>
<accession>A0A6J5MH88</accession>
<name>A0A6J5MH88_9CAUD</name>
<organism evidence="1">
    <name type="scientific">uncultured Caudovirales phage</name>
    <dbReference type="NCBI Taxonomy" id="2100421"/>
    <lineage>
        <taxon>Viruses</taxon>
        <taxon>Duplodnaviria</taxon>
        <taxon>Heunggongvirae</taxon>
        <taxon>Uroviricota</taxon>
        <taxon>Caudoviricetes</taxon>
        <taxon>Peduoviridae</taxon>
        <taxon>Maltschvirus</taxon>
        <taxon>Maltschvirus maltsch</taxon>
    </lineage>
</organism>
<sequence length="544" mass="58343">MANNQVFFKRSAVPGKKPLANNINLGELAVNTYEGRLYAKRAYIDEDSNPVEAIVEFVGKVPIGNAFFVTKNGSDLNDGLSWDSAFATVEKAIEEADTRNGLLTLIDIGPGEYETEGNLDLPDNCMVRSVHRTVIFKPKTGFAQRNVFRMGSGCFIEGPLFEGWQLDSLTNPTVGFAISFRPGAVITRAPYAHKIAVRTPPSWDYIAPPLDAAGANPLVPVGSGVVLADGAVCSPYSIYPNIMTWGATPVSHNGIGYLAKNGALINAVNAVSIWSHKHFVAANGGQIILSSCSTQFGDYTLVADGGRFILDPVEVDVQLTVQPAAANAINNARTTIINSLWGNLVSQGYTTTWNAEDEVYTRRDANNFLQTMLWTLQTANEKPMLDFAKGLFDYNGNTVFTADKTAAFVYSFEFMRDQIQALSGVNSNADIIVGNLVSALTTSINTPTLRVEPSIITAIGHTFTGVMAGVALTKIPPARNMASIQDSILEINNGNVIASGQDDQGNAIFVGGLEINADTGELGGPPFEQAVNRIATRSAIARSF</sequence>
<gene>
    <name evidence="1" type="ORF">UFOVP447_71</name>
</gene>
<evidence type="ECO:0000313" key="1">
    <source>
        <dbReference type="EMBL" id="CAB4143059.1"/>
    </source>
</evidence>
<dbReference type="EMBL" id="LR796423">
    <property type="protein sequence ID" value="CAB4143059.1"/>
    <property type="molecule type" value="Genomic_DNA"/>
</dbReference>
<proteinExistence type="predicted"/>